<dbReference type="STRING" id="341454.A0A4S2MSX5"/>
<feature type="compositionally biased region" description="Polar residues" evidence="2">
    <location>
        <begin position="613"/>
        <end position="629"/>
    </location>
</feature>
<dbReference type="PANTHER" id="PTHR23176">
    <property type="entry name" value="RHO/RAC/CDC GTPASE-ACTIVATING PROTEIN"/>
    <property type="match status" value="1"/>
</dbReference>
<name>A0A4S2MSX5_9PEZI</name>
<feature type="compositionally biased region" description="Low complexity" evidence="2">
    <location>
        <begin position="15"/>
        <end position="26"/>
    </location>
</feature>
<dbReference type="CDD" id="cd00159">
    <property type="entry name" value="RhoGAP"/>
    <property type="match status" value="1"/>
</dbReference>
<feature type="compositionally biased region" description="Polar residues" evidence="2">
    <location>
        <begin position="57"/>
        <end position="71"/>
    </location>
</feature>
<evidence type="ECO:0000313" key="5">
    <source>
        <dbReference type="Proteomes" id="UP000298138"/>
    </source>
</evidence>
<feature type="region of interest" description="Disordered" evidence="2">
    <location>
        <begin position="1"/>
        <end position="26"/>
    </location>
</feature>
<feature type="region of interest" description="Disordered" evidence="2">
    <location>
        <begin position="42"/>
        <end position="189"/>
    </location>
</feature>
<evidence type="ECO:0000256" key="1">
    <source>
        <dbReference type="ARBA" id="ARBA00022468"/>
    </source>
</evidence>
<feature type="domain" description="Rho-GAP" evidence="3">
    <location>
        <begin position="269"/>
        <end position="476"/>
    </location>
</feature>
<keyword evidence="5" id="KW-1185">Reference proteome</keyword>
<proteinExistence type="predicted"/>
<evidence type="ECO:0000259" key="3">
    <source>
        <dbReference type="PROSITE" id="PS50238"/>
    </source>
</evidence>
<dbReference type="OrthoDB" id="185175at2759"/>
<dbReference type="GO" id="GO:0007165">
    <property type="term" value="P:signal transduction"/>
    <property type="evidence" value="ECO:0007669"/>
    <property type="project" value="InterPro"/>
</dbReference>
<feature type="compositionally biased region" description="Basic and acidic residues" evidence="2">
    <location>
        <begin position="47"/>
        <end position="56"/>
    </location>
</feature>
<dbReference type="GO" id="GO:0005938">
    <property type="term" value="C:cell cortex"/>
    <property type="evidence" value="ECO:0007669"/>
    <property type="project" value="UniProtKB-ARBA"/>
</dbReference>
<organism evidence="4 5">
    <name type="scientific">Ascodesmis nigricans</name>
    <dbReference type="NCBI Taxonomy" id="341454"/>
    <lineage>
        <taxon>Eukaryota</taxon>
        <taxon>Fungi</taxon>
        <taxon>Dikarya</taxon>
        <taxon>Ascomycota</taxon>
        <taxon>Pezizomycotina</taxon>
        <taxon>Pezizomycetes</taxon>
        <taxon>Pezizales</taxon>
        <taxon>Ascodesmidaceae</taxon>
        <taxon>Ascodesmis</taxon>
    </lineage>
</organism>
<feature type="region of interest" description="Disordered" evidence="2">
    <location>
        <begin position="226"/>
        <end position="263"/>
    </location>
</feature>
<dbReference type="SMART" id="SM00324">
    <property type="entry name" value="RhoGAP"/>
    <property type="match status" value="1"/>
</dbReference>
<dbReference type="EMBL" id="ML220130">
    <property type="protein sequence ID" value="TGZ79568.1"/>
    <property type="molecule type" value="Genomic_DNA"/>
</dbReference>
<dbReference type="Pfam" id="PF00620">
    <property type="entry name" value="RhoGAP"/>
    <property type="match status" value="1"/>
</dbReference>
<gene>
    <name evidence="4" type="ORF">EX30DRAFT_78474</name>
</gene>
<dbReference type="InParanoid" id="A0A4S2MSX5"/>
<dbReference type="InterPro" id="IPR050729">
    <property type="entry name" value="Rho-GAP"/>
</dbReference>
<dbReference type="InterPro" id="IPR000198">
    <property type="entry name" value="RhoGAP_dom"/>
</dbReference>
<feature type="compositionally biased region" description="Basic and acidic residues" evidence="2">
    <location>
        <begin position="251"/>
        <end position="263"/>
    </location>
</feature>
<feature type="compositionally biased region" description="Pro residues" evidence="2">
    <location>
        <begin position="569"/>
        <end position="580"/>
    </location>
</feature>
<protein>
    <submittedName>
        <fullName evidence="4">RhoGAP-domain-containing protein</fullName>
    </submittedName>
</protein>
<accession>A0A4S2MSX5</accession>
<feature type="compositionally biased region" description="Pro residues" evidence="2">
    <location>
        <begin position="157"/>
        <end position="166"/>
    </location>
</feature>
<dbReference type="PANTHER" id="PTHR23176:SF125">
    <property type="entry name" value="GTPASE ACTIVATOR (BEM2), PUTATIVE (AFU_ORTHOLOGUE AFUA_7G04450)-RELATED"/>
    <property type="match status" value="1"/>
</dbReference>
<feature type="compositionally biased region" description="Low complexity" evidence="2">
    <location>
        <begin position="481"/>
        <end position="498"/>
    </location>
</feature>
<feature type="region of interest" description="Disordered" evidence="2">
    <location>
        <begin position="479"/>
        <end position="673"/>
    </location>
</feature>
<dbReference type="InterPro" id="IPR008936">
    <property type="entry name" value="Rho_GTPase_activation_prot"/>
</dbReference>
<dbReference type="AlphaFoldDB" id="A0A4S2MSX5"/>
<dbReference type="GO" id="GO:0005096">
    <property type="term" value="F:GTPase activator activity"/>
    <property type="evidence" value="ECO:0007669"/>
    <property type="project" value="UniProtKB-KW"/>
</dbReference>
<sequence>MANSKHGKANSIDVSSSSLLGSSKGLSGNIKLHMAPLLKYKSLRGNDASDRQRESLSADTTSFLTTITSDRPPQIPPHTPTTPTFHGTDIGQDSFGSPRLPGTPTIRAVTEPGSTAAPLKVTTSTSSSSSRHRSHSATSSPASTHLPQMIPEGREAPSPPPVPPSPAESTARVPPPRPGGSSSRRSASQEKNFLNKIKKGRDVAQEQGTKAVGMLNKFGHGAWDKFKTQRERLSTPKSGGGYGRSSSPQNLHRDHSKRDKKKDVEVFGMKLKDAVEKTRVQKERKGEDIAFWIPAIAYRCIQYLNVHGPKEVGVYRVPGSTAVVDELRAEFVMYHDVDLFENPPNDLHTVSSLLKSYLRSLPEPVIPKDVQTRMYERCKDHADLSRPPTEFIEELSKLPPYNYYLLRYLFSHLSAVNDASGINKMNIPNLAMIFCPTLRMDRFAFNWLAGNFNMCWTMGCVGEEEEYLLSSQNQVGRRPSHASVASSSLAPPLSAGSSTMRPDTRGTEKGTTTVRPATNGGETRPPTSPSPGPQKTPAQSSASSSPKPTATSPKTNGTSPTAVPAKPASSPPPSSPPSPSPISLASSAPKPQPSTTGVSKDDQAVIKGLSALHLQSSSPPASQSGNKDASTLGAGHARSDSMIVQTGRLSVGNPLDAVPGNAPIVEVGGRGET</sequence>
<evidence type="ECO:0000313" key="4">
    <source>
        <dbReference type="EMBL" id="TGZ79568.1"/>
    </source>
</evidence>
<feature type="compositionally biased region" description="Low complexity" evidence="2">
    <location>
        <begin position="535"/>
        <end position="568"/>
    </location>
</feature>
<keyword evidence="1" id="KW-0343">GTPase activation</keyword>
<dbReference type="PROSITE" id="PS50238">
    <property type="entry name" value="RHOGAP"/>
    <property type="match status" value="1"/>
</dbReference>
<dbReference type="Proteomes" id="UP000298138">
    <property type="component" value="Unassembled WGS sequence"/>
</dbReference>
<dbReference type="SUPFAM" id="SSF48350">
    <property type="entry name" value="GTPase activation domain, GAP"/>
    <property type="match status" value="1"/>
</dbReference>
<evidence type="ECO:0000256" key="2">
    <source>
        <dbReference type="SAM" id="MobiDB-lite"/>
    </source>
</evidence>
<dbReference type="Gene3D" id="1.10.555.10">
    <property type="entry name" value="Rho GTPase activation protein"/>
    <property type="match status" value="1"/>
</dbReference>
<reference evidence="4 5" key="1">
    <citation type="submission" date="2019-04" db="EMBL/GenBank/DDBJ databases">
        <title>Comparative genomics and transcriptomics to analyze fruiting body development in filamentous ascomycetes.</title>
        <authorList>
            <consortium name="DOE Joint Genome Institute"/>
            <person name="Lutkenhaus R."/>
            <person name="Traeger S."/>
            <person name="Breuer J."/>
            <person name="Kuo A."/>
            <person name="Lipzen A."/>
            <person name="Pangilinan J."/>
            <person name="Dilworth D."/>
            <person name="Sandor L."/>
            <person name="Poggeler S."/>
            <person name="Barry K."/>
            <person name="Grigoriev I.V."/>
            <person name="Nowrousian M."/>
        </authorList>
    </citation>
    <scope>NUCLEOTIDE SEQUENCE [LARGE SCALE GENOMIC DNA]</scope>
    <source>
        <strain evidence="4 5">CBS 389.68</strain>
    </source>
</reference>